<sequence>MSAREDLYWALWDNYRKAEKNAFIDAFAHELAEEIRGAAGPGLTLGTPYGDGQLFSADLIDPEVTQP</sequence>
<reference evidence="1 2" key="1">
    <citation type="journal article" date="2023" name="Microb. Genom.">
        <title>Mesoterricola silvestris gen. nov., sp. nov., Mesoterricola sediminis sp. nov., Geothrix oryzae sp. nov., Geothrix edaphica sp. nov., Geothrix rubra sp. nov., and Geothrix limicola sp. nov., six novel members of Acidobacteriota isolated from soils.</title>
        <authorList>
            <person name="Weisberg A.J."/>
            <person name="Pearce E."/>
            <person name="Kramer C.G."/>
            <person name="Chang J.H."/>
            <person name="Clarke C.R."/>
        </authorList>
    </citation>
    <scope>NUCLEOTIDE SEQUENCE [LARGE SCALE GENOMIC DNA]</scope>
    <source>
        <strain evidence="1 2">ID09-01A</strain>
    </source>
</reference>
<accession>A0ABU4NZM5</accession>
<evidence type="ECO:0000313" key="2">
    <source>
        <dbReference type="Proteomes" id="UP001271274"/>
    </source>
</evidence>
<dbReference type="Proteomes" id="UP001271274">
    <property type="component" value="Unassembled WGS sequence"/>
</dbReference>
<comment type="caution">
    <text evidence="1">The sequence shown here is derived from an EMBL/GenBank/DDBJ whole genome shotgun (WGS) entry which is preliminary data.</text>
</comment>
<protein>
    <submittedName>
        <fullName evidence="1">Uncharacterized protein</fullName>
    </submittedName>
</protein>
<dbReference type="RefSeq" id="WP_319063882.1">
    <property type="nucleotide sequence ID" value="NZ_JARAUS010000014.1"/>
</dbReference>
<gene>
    <name evidence="1" type="ORF">PV662_46895</name>
</gene>
<organism evidence="1 2">
    <name type="scientific">Streptomyces europaeiscabiei</name>
    <dbReference type="NCBI Taxonomy" id="146819"/>
    <lineage>
        <taxon>Bacteria</taxon>
        <taxon>Bacillati</taxon>
        <taxon>Actinomycetota</taxon>
        <taxon>Actinomycetes</taxon>
        <taxon>Kitasatosporales</taxon>
        <taxon>Streptomycetaceae</taxon>
        <taxon>Streptomyces</taxon>
    </lineage>
</organism>
<name>A0ABU4NZM5_9ACTN</name>
<proteinExistence type="predicted"/>
<evidence type="ECO:0000313" key="1">
    <source>
        <dbReference type="EMBL" id="MDX3707074.1"/>
    </source>
</evidence>
<keyword evidence="2" id="KW-1185">Reference proteome</keyword>
<dbReference type="EMBL" id="JARAYU010000041">
    <property type="protein sequence ID" value="MDX3707074.1"/>
    <property type="molecule type" value="Genomic_DNA"/>
</dbReference>